<feature type="region of interest" description="Disordered" evidence="2">
    <location>
        <begin position="713"/>
        <end position="767"/>
    </location>
</feature>
<dbReference type="NCBIfam" id="TIGR01646">
    <property type="entry name" value="vgr_GE"/>
    <property type="match status" value="1"/>
</dbReference>
<dbReference type="Pfam" id="PF04717">
    <property type="entry name" value="Phage_base_V"/>
    <property type="match status" value="1"/>
</dbReference>
<dbReference type="InterPro" id="IPR017847">
    <property type="entry name" value="T6SS_RhsGE_Vgr_subset"/>
</dbReference>
<dbReference type="Gene3D" id="2.40.50.230">
    <property type="entry name" value="Gp5 N-terminal domain"/>
    <property type="match status" value="1"/>
</dbReference>
<protein>
    <recommendedName>
        <fullName evidence="3">Gp5/Type VI secretion system Vgr protein OB-fold domain-containing protein</fullName>
    </recommendedName>
</protein>
<reference evidence="4 5" key="1">
    <citation type="submission" date="2007-06" db="EMBL/GenBank/DDBJ databases">
        <authorList>
            <person name="Shimkets L."/>
            <person name="Ferriera S."/>
            <person name="Johnson J."/>
            <person name="Kravitz S."/>
            <person name="Beeson K."/>
            <person name="Sutton G."/>
            <person name="Rogers Y.-H."/>
            <person name="Friedman R."/>
            <person name="Frazier M."/>
            <person name="Venter J.C."/>
        </authorList>
    </citation>
    <scope>NUCLEOTIDE SEQUENCE [LARGE SCALE GENOMIC DNA]</scope>
    <source>
        <strain evidence="4 5">SIR-1</strain>
    </source>
</reference>
<organism evidence="4 5">
    <name type="scientific">Plesiocystis pacifica SIR-1</name>
    <dbReference type="NCBI Taxonomy" id="391625"/>
    <lineage>
        <taxon>Bacteria</taxon>
        <taxon>Pseudomonadati</taxon>
        <taxon>Myxococcota</taxon>
        <taxon>Polyangia</taxon>
        <taxon>Nannocystales</taxon>
        <taxon>Nannocystaceae</taxon>
        <taxon>Plesiocystis</taxon>
    </lineage>
</organism>
<evidence type="ECO:0000256" key="1">
    <source>
        <dbReference type="ARBA" id="ARBA00005558"/>
    </source>
</evidence>
<comment type="similarity">
    <text evidence="1">Belongs to the VgrG protein family.</text>
</comment>
<feature type="compositionally biased region" description="Gly residues" evidence="2">
    <location>
        <begin position="718"/>
        <end position="728"/>
    </location>
</feature>
<dbReference type="SUPFAM" id="SSF69255">
    <property type="entry name" value="gp5 N-terminal domain-like"/>
    <property type="match status" value="1"/>
</dbReference>
<dbReference type="Pfam" id="PF05954">
    <property type="entry name" value="Phage_GPD"/>
    <property type="match status" value="1"/>
</dbReference>
<dbReference type="STRING" id="391625.PPSIR1_12328"/>
<dbReference type="Gene3D" id="3.55.50.10">
    <property type="entry name" value="Baseplate protein-like domains"/>
    <property type="match status" value="1"/>
</dbReference>
<evidence type="ECO:0000313" key="4">
    <source>
        <dbReference type="EMBL" id="EDM78769.1"/>
    </source>
</evidence>
<evidence type="ECO:0000259" key="3">
    <source>
        <dbReference type="Pfam" id="PF04717"/>
    </source>
</evidence>
<dbReference type="AlphaFoldDB" id="A6G5Z5"/>
<keyword evidence="5" id="KW-1185">Reference proteome</keyword>
<feature type="compositionally biased region" description="Pro residues" evidence="2">
    <location>
        <begin position="748"/>
        <end position="759"/>
    </location>
</feature>
<gene>
    <name evidence="4" type="ORF">PPSIR1_12328</name>
</gene>
<feature type="domain" description="Gp5/Type VI secretion system Vgr protein OB-fold" evidence="3">
    <location>
        <begin position="412"/>
        <end position="480"/>
    </location>
</feature>
<sequence>MSGREALSAPYRFELELGCEDPSLDAHALLGADAELLLDRNGLVRVVHGLITALELEAAPEGASGLRVQVVLEPALAELAHDLDTRVFTGLSAVEVLERCLGAGLEPLGRRVDSSRLVGDYPRLDYCVQWRESTLAFCRRLMAEAGVRFVFEPGLGGPEQAQELLVLLDAVDTHEPAELLHPAPGAGLAFAPPEPEQLDRESVLGLSWLRARGTTEVRVRARDYKRAEASQAMEEASARVAGGQSPERVEHLHEPRRTVIDDPIDDPGAEQFAAAPLDQAAAAAKLRAARHQARALVAEGSSNAIAFTAGCTFELPAAAGAIPGPRPTSGPGSEGRTLLLLEVEHALGPAPTDSSSPSEPITPALVYSQRFVALASSHGYAPPPPQPKPRVEGVHTGTVVGPEGAAPGSVHTDPLGRIKVLLHATREREAGEHDSCWMRVAQVWAGSGYGALVLPRVGMEVVVAFVDGDPDRPLVTGCVYSGANAPPLELPGERGQSTFKSQGLDANADAFSELRVDDTPGREQLFVRAQRRMDLRVQGTLRVTDTGGREEVVGGRATGPGQDDNPNSNLLVWGDRNVKLSNHHYLTVMRDRHEHVHGDTWFSTTHARMRYGDAEFNAEAIVMEASGRISQRARAIELTASRELQAKAGQRIVLESNNRIELRVGDSFLTIAPTGIDLQAPRVRLNSGGNTGSAEEAPPVSEFEIAWPVEAYAAQDGRSGGGGSGRGGGGRRRPRRHNDSETIEPHRAPPLKPPPPPVPDEGQPPAHGLKLTELRWTEPEVYCSEHTQLWVSTDEGGPQRSARFELGCDDDGQLIEVFGAHVDRAAAQHVAVQVRNLLPRLDAKGVFEGQRDIEARAEGESTITPMRLRFLANLPPVPAPATNVEVRLDNTAVVVGGTIEYTRGWLHGVIRLGATVPPGTGGLIGGRAYGTTDLRYHKLAPGDSRPEAGHYWDGAAWRRVPQAWTNPFGINYYGCAVWSEGGQIRTQFGKLAWPDPLPPWTPATLDYEYEYIEYATEDIQDYWSERFELKRVTCASEDPACCRHRVVVSVRFEHSSVRRPGGIILAANEGRANSRAWTTDDGPIVAVHEFGHHLGNVDEYPGSPTVNPNVNGDGAVLGVDLASIMGEGEVCRRRHYAGIARGLTALTAEHTDRSFAYAIVDRLIP</sequence>
<dbReference type="Gene3D" id="4.10.220.110">
    <property type="match status" value="1"/>
</dbReference>
<comment type="caution">
    <text evidence="4">The sequence shown here is derived from an EMBL/GenBank/DDBJ whole genome shotgun (WGS) entry which is preliminary data.</text>
</comment>
<dbReference type="EMBL" id="ABCS01000027">
    <property type="protein sequence ID" value="EDM78769.1"/>
    <property type="molecule type" value="Genomic_DNA"/>
</dbReference>
<dbReference type="InterPro" id="IPR006533">
    <property type="entry name" value="T6SS_Vgr_RhsGE"/>
</dbReference>
<evidence type="ECO:0000256" key="2">
    <source>
        <dbReference type="SAM" id="MobiDB-lite"/>
    </source>
</evidence>
<dbReference type="InterPro" id="IPR006531">
    <property type="entry name" value="Gp5/Vgr_OB"/>
</dbReference>
<dbReference type="SUPFAM" id="SSF69349">
    <property type="entry name" value="Phage fibre proteins"/>
    <property type="match status" value="1"/>
</dbReference>
<dbReference type="InterPro" id="IPR037026">
    <property type="entry name" value="Vgr_OB-fold_dom_sf"/>
</dbReference>
<accession>A6G5Z5</accession>
<dbReference type="Gene3D" id="2.30.110.50">
    <property type="match status" value="1"/>
</dbReference>
<dbReference type="SUPFAM" id="SSF69279">
    <property type="entry name" value="Phage tail proteins"/>
    <property type="match status" value="2"/>
</dbReference>
<dbReference type="Proteomes" id="UP000005801">
    <property type="component" value="Unassembled WGS sequence"/>
</dbReference>
<evidence type="ECO:0000313" key="5">
    <source>
        <dbReference type="Proteomes" id="UP000005801"/>
    </source>
</evidence>
<dbReference type="NCBIfam" id="TIGR03361">
    <property type="entry name" value="VI_Rhs_Vgr"/>
    <property type="match status" value="1"/>
</dbReference>
<dbReference type="eggNOG" id="COG3501">
    <property type="taxonomic scope" value="Bacteria"/>
</dbReference>
<proteinExistence type="inferred from homology"/>
<feature type="compositionally biased region" description="Basic and acidic residues" evidence="2">
    <location>
        <begin position="737"/>
        <end position="747"/>
    </location>
</feature>
<name>A6G5Z5_9BACT</name>